<dbReference type="GO" id="GO:0016818">
    <property type="term" value="F:hydrolase activity, acting on acid anhydrides, in phosphorus-containing anhydrides"/>
    <property type="evidence" value="ECO:0007669"/>
    <property type="project" value="InterPro"/>
</dbReference>
<evidence type="ECO:0000256" key="1">
    <source>
        <dbReference type="ARBA" id="ARBA00022723"/>
    </source>
</evidence>
<name>I5AXB3_EUBC6</name>
<accession>I5AXB3</accession>
<proteinExistence type="predicted"/>
<dbReference type="InterPro" id="IPR014905">
    <property type="entry name" value="HIRAN"/>
</dbReference>
<dbReference type="STRING" id="633697.EubceDRAFT1_2734"/>
<evidence type="ECO:0000256" key="2">
    <source>
        <dbReference type="ARBA" id="ARBA00022801"/>
    </source>
</evidence>
<keyword evidence="1" id="KW-0479">Metal-binding</keyword>
<dbReference type="Proteomes" id="UP000005753">
    <property type="component" value="Chromosome"/>
</dbReference>
<dbReference type="HOGENOM" id="CLU_154672_1_0_9"/>
<gene>
    <name evidence="4" type="ORF">EubceDRAFT1_2734</name>
</gene>
<dbReference type="eggNOG" id="ENOG5032QXZ">
    <property type="taxonomic scope" value="Bacteria"/>
</dbReference>
<dbReference type="GO" id="GO:0008270">
    <property type="term" value="F:zinc ion binding"/>
    <property type="evidence" value="ECO:0007669"/>
    <property type="project" value="InterPro"/>
</dbReference>
<dbReference type="SMART" id="SM00910">
    <property type="entry name" value="HIRAN"/>
    <property type="match status" value="1"/>
</dbReference>
<keyword evidence="5" id="KW-1185">Reference proteome</keyword>
<dbReference type="OrthoDB" id="1650885at2"/>
<dbReference type="AlphaFoldDB" id="I5AXB3"/>
<reference evidence="4 5" key="1">
    <citation type="submission" date="2010-08" db="EMBL/GenBank/DDBJ databases">
        <authorList>
            <consortium name="US DOE Joint Genome Institute (JGI-PGF)"/>
            <person name="Lucas S."/>
            <person name="Copeland A."/>
            <person name="Lapidus A."/>
            <person name="Cheng J.-F."/>
            <person name="Bruce D."/>
            <person name="Goodwin L."/>
            <person name="Pitluck S."/>
            <person name="Land M.L."/>
            <person name="Hauser L."/>
            <person name="Chang Y.-J."/>
            <person name="Anderson I.J."/>
            <person name="Johnson E."/>
            <person name="Mulhopadhyay B."/>
            <person name="Kyrpides N."/>
            <person name="Woyke T.J."/>
        </authorList>
    </citation>
    <scope>NUCLEOTIDE SEQUENCE [LARGE SCALE GENOMIC DNA]</scope>
    <source>
        <strain evidence="4 5">6</strain>
    </source>
</reference>
<dbReference type="Gene3D" id="3.30.70.2330">
    <property type="match status" value="1"/>
</dbReference>
<keyword evidence="2" id="KW-0378">Hydrolase</keyword>
<dbReference type="EMBL" id="CM001487">
    <property type="protein sequence ID" value="EIM58436.1"/>
    <property type="molecule type" value="Genomic_DNA"/>
</dbReference>
<evidence type="ECO:0000313" key="5">
    <source>
        <dbReference type="Proteomes" id="UP000005753"/>
    </source>
</evidence>
<dbReference type="Pfam" id="PF08797">
    <property type="entry name" value="HIRAN"/>
    <property type="match status" value="1"/>
</dbReference>
<evidence type="ECO:0000259" key="3">
    <source>
        <dbReference type="SMART" id="SM00910"/>
    </source>
</evidence>
<evidence type="ECO:0000313" key="4">
    <source>
        <dbReference type="EMBL" id="EIM58436.1"/>
    </source>
</evidence>
<reference evidence="4 5" key="2">
    <citation type="submission" date="2012-02" db="EMBL/GenBank/DDBJ databases">
        <title>Improved High-Quality Draft sequence of Eubacterium cellulosolvens 6.</title>
        <authorList>
            <consortium name="US DOE Joint Genome Institute"/>
            <person name="Lucas S."/>
            <person name="Han J."/>
            <person name="Lapidus A."/>
            <person name="Cheng J.-F."/>
            <person name="Goodwin L."/>
            <person name="Pitluck S."/>
            <person name="Peters L."/>
            <person name="Mikhailova N."/>
            <person name="Gu W."/>
            <person name="Detter J.C."/>
            <person name="Han C."/>
            <person name="Tapia R."/>
            <person name="Land M."/>
            <person name="Hauser L."/>
            <person name="Kyrpides N."/>
            <person name="Ivanova N."/>
            <person name="Pagani I."/>
            <person name="Johnson E."/>
            <person name="Mukhopadhyay B."/>
            <person name="Anderson I."/>
            <person name="Woyke T."/>
        </authorList>
    </citation>
    <scope>NUCLEOTIDE SEQUENCE [LARGE SCALE GENOMIC DNA]</scope>
    <source>
        <strain evidence="4 5">6</strain>
    </source>
</reference>
<feature type="domain" description="HIRAN" evidence="3">
    <location>
        <begin position="32"/>
        <end position="129"/>
    </location>
</feature>
<dbReference type="GO" id="GO:0003676">
    <property type="term" value="F:nucleic acid binding"/>
    <property type="evidence" value="ECO:0007669"/>
    <property type="project" value="InterPro"/>
</dbReference>
<protein>
    <submittedName>
        <fullName evidence="4">HIRAN domain-containing protein</fullName>
    </submittedName>
</protein>
<organism evidence="4 5">
    <name type="scientific">Eubacterium cellulosolvens (strain ATCC 43171 / JCM 9499 / 6)</name>
    <name type="common">Cillobacterium cellulosolvens</name>
    <dbReference type="NCBI Taxonomy" id="633697"/>
    <lineage>
        <taxon>Bacteria</taxon>
        <taxon>Bacillati</taxon>
        <taxon>Bacillota</taxon>
        <taxon>Clostridia</taxon>
        <taxon>Eubacteriales</taxon>
        <taxon>Eubacteriaceae</taxon>
        <taxon>Eubacterium</taxon>
    </lineage>
</organism>
<sequence length="130" mass="14500">MANELTEYQQNLVSLVQSHELGDIIKPLIKEIHLFDSYISGTSHLKDRSVLEKIAVGDMLSLQREDNKFDSNAILILNEDGKKLGYVPEKDNIIFARLLDAGKLLKAKISSITQKGSFIQVGVGIYLVDL</sequence>